<dbReference type="RefSeq" id="WP_088133944.1">
    <property type="nucleotide sequence ID" value="NZ_CP018835.1"/>
</dbReference>
<dbReference type="InterPro" id="IPR029044">
    <property type="entry name" value="Nucleotide-diphossugar_trans"/>
</dbReference>
<dbReference type="KEGG" id="vga:BSQ33_09515"/>
<dbReference type="GO" id="GO:0016758">
    <property type="term" value="F:hexosyltransferase activity"/>
    <property type="evidence" value="ECO:0007669"/>
    <property type="project" value="UniProtKB-ARBA"/>
</dbReference>
<dbReference type="SUPFAM" id="SSF53448">
    <property type="entry name" value="Nucleotide-diphospho-sugar transferases"/>
    <property type="match status" value="1"/>
</dbReference>
<dbReference type="EMBL" id="CP018835">
    <property type="protein sequence ID" value="ASA55906.1"/>
    <property type="molecule type" value="Genomic_DNA"/>
</dbReference>
<dbReference type="OrthoDB" id="9802649at2"/>
<accession>A0A1Z2SFG0</accession>
<feature type="domain" description="Glycosyltransferase 2-like" evidence="1">
    <location>
        <begin position="5"/>
        <end position="104"/>
    </location>
</feature>
<dbReference type="Pfam" id="PF00535">
    <property type="entry name" value="Glycos_transf_2"/>
    <property type="match status" value="1"/>
</dbReference>
<dbReference type="PANTHER" id="PTHR22916:SF3">
    <property type="entry name" value="UDP-GLCNAC:BETAGAL BETA-1,3-N-ACETYLGLUCOSAMINYLTRANSFERASE-LIKE PROTEIN 1"/>
    <property type="match status" value="1"/>
</dbReference>
<organism evidence="2 3">
    <name type="scientific">Vibrio gazogenes</name>
    <dbReference type="NCBI Taxonomy" id="687"/>
    <lineage>
        <taxon>Bacteria</taxon>
        <taxon>Pseudomonadati</taxon>
        <taxon>Pseudomonadota</taxon>
        <taxon>Gammaproteobacteria</taxon>
        <taxon>Vibrionales</taxon>
        <taxon>Vibrionaceae</taxon>
        <taxon>Vibrio</taxon>
    </lineage>
</organism>
<name>A0A1Z2SFG0_VIBGA</name>
<sequence length="297" mass="34850">MIKYSVLICTYHGERYIKEQVQSILDQKYKPEMVIVSDDSSNDLTKEACRQVFNENDYNDFIVINGSKKGVINNFIEHININRSEFLFLSDQDDIWCDNKIEEFEKVVTITTTPMLWFSDSCLIDTDGNLISHSFFSFQGLSEKVLNDDSIVFKNAVQGATCCLNLPLCKLVDQSLKHIDIKNIAMHDWWIALLAKYYGQWDFIDQPLVMYRQHSLNVVGAKRRLSNYMNVLIKPWEYYARLKLVLKQKEELISLASYIDTKIVFNKKDSFKCQQISYLKLILIKITILWLRCFKNK</sequence>
<proteinExistence type="predicted"/>
<dbReference type="AlphaFoldDB" id="A0A1Z2SFG0"/>
<dbReference type="InterPro" id="IPR001173">
    <property type="entry name" value="Glyco_trans_2-like"/>
</dbReference>
<dbReference type="Proteomes" id="UP000196708">
    <property type="component" value="Chromosome 1"/>
</dbReference>
<reference evidence="2 3" key="1">
    <citation type="submission" date="2016-12" db="EMBL/GenBank/DDBJ databases">
        <authorList>
            <person name="Song W.-J."/>
            <person name="Kurnit D.M."/>
        </authorList>
    </citation>
    <scope>NUCLEOTIDE SEQUENCE [LARGE SCALE GENOMIC DNA]</scope>
    <source>
        <strain evidence="2 3">ATCC 43942</strain>
    </source>
</reference>
<gene>
    <name evidence="2" type="ORF">BSQ33_09515</name>
</gene>
<dbReference type="PANTHER" id="PTHR22916">
    <property type="entry name" value="GLYCOSYLTRANSFERASE"/>
    <property type="match status" value="1"/>
</dbReference>
<evidence type="ECO:0000259" key="1">
    <source>
        <dbReference type="Pfam" id="PF00535"/>
    </source>
</evidence>
<evidence type="ECO:0000313" key="2">
    <source>
        <dbReference type="EMBL" id="ASA55906.1"/>
    </source>
</evidence>
<protein>
    <recommendedName>
        <fullName evidence="1">Glycosyltransferase 2-like domain-containing protein</fullName>
    </recommendedName>
</protein>
<dbReference type="Gene3D" id="3.90.550.10">
    <property type="entry name" value="Spore Coat Polysaccharide Biosynthesis Protein SpsA, Chain A"/>
    <property type="match status" value="1"/>
</dbReference>
<evidence type="ECO:0000313" key="3">
    <source>
        <dbReference type="Proteomes" id="UP000196708"/>
    </source>
</evidence>